<dbReference type="Pfam" id="PF00014">
    <property type="entry name" value="Kunitz_BPTI"/>
    <property type="match status" value="1"/>
</dbReference>
<evidence type="ECO:0000313" key="5">
    <source>
        <dbReference type="Proteomes" id="UP000285301"/>
    </source>
</evidence>
<evidence type="ECO:0000313" key="4">
    <source>
        <dbReference type="EMBL" id="RWS11970.1"/>
    </source>
</evidence>
<keyword evidence="5" id="KW-1185">Reference proteome</keyword>
<accession>A0A3S3NZ15</accession>
<evidence type="ECO:0000313" key="3">
    <source>
        <dbReference type="EMBL" id="RWS11922.1"/>
    </source>
</evidence>
<gene>
    <name evidence="2" type="ORF">B4U79_05120</name>
    <name evidence="4" type="ORF">B4U79_07859</name>
    <name evidence="3" type="ORF">B4U79_14092</name>
</gene>
<dbReference type="AlphaFoldDB" id="A0A3S3NZ15"/>
<dbReference type="InterPro" id="IPR002223">
    <property type="entry name" value="Kunitz_BPTI"/>
</dbReference>
<dbReference type="Proteomes" id="UP000285301">
    <property type="component" value="Unassembled WGS sequence"/>
</dbReference>
<reference evidence="4" key="2">
    <citation type="submission" date="2018-11" db="EMBL/GenBank/DDBJ databases">
        <title>Trombidioid mite genomics.</title>
        <authorList>
            <person name="Dong X."/>
        </authorList>
    </citation>
    <scope>NUCLEOTIDE SEQUENCE</scope>
    <source>
        <strain evidence="4">UoL-WK</strain>
    </source>
</reference>
<dbReference type="InterPro" id="IPR020901">
    <property type="entry name" value="Prtase_inh_Kunz-CS"/>
</dbReference>
<dbReference type="EMBL" id="NCKU01007260">
    <property type="protein sequence ID" value="RWS02768.1"/>
    <property type="molecule type" value="Genomic_DNA"/>
</dbReference>
<evidence type="ECO:0000259" key="1">
    <source>
        <dbReference type="PROSITE" id="PS50279"/>
    </source>
</evidence>
<protein>
    <recommendedName>
        <fullName evidence="1">BPTI/Kunitz inhibitor domain-containing protein</fullName>
    </recommendedName>
</protein>
<dbReference type="PRINTS" id="PR00759">
    <property type="entry name" value="BASICPTASE"/>
</dbReference>
<dbReference type="OrthoDB" id="4473401at2759"/>
<sequence>MYSYNGDTSTCERFVYGGCDGTENRFENFELCARRCYGNNKLSKLIIFN</sequence>
<dbReference type="EMBL" id="NCKU01001521">
    <property type="protein sequence ID" value="RWS11922.1"/>
    <property type="molecule type" value="Genomic_DNA"/>
</dbReference>
<dbReference type="SUPFAM" id="SSF57362">
    <property type="entry name" value="BPTI-like"/>
    <property type="match status" value="1"/>
</dbReference>
<evidence type="ECO:0000313" key="2">
    <source>
        <dbReference type="EMBL" id="RWS02768.1"/>
    </source>
</evidence>
<name>A0A3S3NZ15_9ACAR</name>
<dbReference type="CDD" id="cd00109">
    <property type="entry name" value="Kunitz-type"/>
    <property type="match status" value="1"/>
</dbReference>
<comment type="caution">
    <text evidence="4">The sequence shown here is derived from an EMBL/GenBank/DDBJ whole genome shotgun (WGS) entry which is preliminary data.</text>
</comment>
<dbReference type="PROSITE" id="PS50279">
    <property type="entry name" value="BPTI_KUNITZ_2"/>
    <property type="match status" value="1"/>
</dbReference>
<dbReference type="InterPro" id="IPR036880">
    <property type="entry name" value="Kunitz_BPTI_sf"/>
</dbReference>
<feature type="domain" description="BPTI/Kunitz inhibitor" evidence="1">
    <location>
        <begin position="1"/>
        <end position="36"/>
    </location>
</feature>
<organism evidence="4 5">
    <name type="scientific">Dinothrombium tinctorium</name>
    <dbReference type="NCBI Taxonomy" id="1965070"/>
    <lineage>
        <taxon>Eukaryota</taxon>
        <taxon>Metazoa</taxon>
        <taxon>Ecdysozoa</taxon>
        <taxon>Arthropoda</taxon>
        <taxon>Chelicerata</taxon>
        <taxon>Arachnida</taxon>
        <taxon>Acari</taxon>
        <taxon>Acariformes</taxon>
        <taxon>Trombidiformes</taxon>
        <taxon>Prostigmata</taxon>
        <taxon>Anystina</taxon>
        <taxon>Parasitengona</taxon>
        <taxon>Trombidioidea</taxon>
        <taxon>Trombidiidae</taxon>
        <taxon>Dinothrombium</taxon>
    </lineage>
</organism>
<reference evidence="4 5" key="1">
    <citation type="journal article" date="2018" name="Gigascience">
        <title>Genomes of trombidid mites reveal novel predicted allergens and laterally-transferred genes associated with secondary metabolism.</title>
        <authorList>
            <person name="Dong X."/>
            <person name="Chaisiri K."/>
            <person name="Xia D."/>
            <person name="Armstrong S.D."/>
            <person name="Fang Y."/>
            <person name="Donnelly M.J."/>
            <person name="Kadowaki T."/>
            <person name="McGarry J.W."/>
            <person name="Darby A.C."/>
            <person name="Makepeace B.L."/>
        </authorList>
    </citation>
    <scope>NUCLEOTIDE SEQUENCE [LARGE SCALE GENOMIC DNA]</scope>
    <source>
        <strain evidence="4">UoL-WK</strain>
    </source>
</reference>
<dbReference type="Gene3D" id="4.10.410.10">
    <property type="entry name" value="Pancreatic trypsin inhibitor Kunitz domain"/>
    <property type="match status" value="1"/>
</dbReference>
<dbReference type="GO" id="GO:0004867">
    <property type="term" value="F:serine-type endopeptidase inhibitor activity"/>
    <property type="evidence" value="ECO:0007669"/>
    <property type="project" value="InterPro"/>
</dbReference>
<dbReference type="EMBL" id="NCKU01001501">
    <property type="protein sequence ID" value="RWS11970.1"/>
    <property type="molecule type" value="Genomic_DNA"/>
</dbReference>
<proteinExistence type="predicted"/>
<dbReference type="PROSITE" id="PS00280">
    <property type="entry name" value="BPTI_KUNITZ_1"/>
    <property type="match status" value="1"/>
</dbReference>